<dbReference type="FunCoup" id="A0A0C3E049">
    <property type="interactions" value="65"/>
</dbReference>
<proteinExistence type="inferred from homology"/>
<dbReference type="Pfam" id="PF07961">
    <property type="entry name" value="MBA1"/>
    <property type="match status" value="1"/>
</dbReference>
<keyword evidence="4" id="KW-0496">Mitochondrion</keyword>
<dbReference type="InterPro" id="IPR024621">
    <property type="entry name" value="Mba1"/>
</dbReference>
<evidence type="ECO:0000256" key="4">
    <source>
        <dbReference type="ARBA" id="ARBA00023128"/>
    </source>
</evidence>
<keyword evidence="2" id="KW-0809">Transit peptide</keyword>
<dbReference type="GO" id="GO:0032979">
    <property type="term" value="P:protein insertion into mitochondrial inner membrane from matrix"/>
    <property type="evidence" value="ECO:0007669"/>
    <property type="project" value="InterPro"/>
</dbReference>
<dbReference type="AlphaFoldDB" id="A0A0C3E049"/>
<organism evidence="11 12">
    <name type="scientific">Oidiodendron maius (strain Zn)</name>
    <dbReference type="NCBI Taxonomy" id="913774"/>
    <lineage>
        <taxon>Eukaryota</taxon>
        <taxon>Fungi</taxon>
        <taxon>Dikarya</taxon>
        <taxon>Ascomycota</taxon>
        <taxon>Pezizomycotina</taxon>
        <taxon>Leotiomycetes</taxon>
        <taxon>Leotiomycetes incertae sedis</taxon>
        <taxon>Myxotrichaceae</taxon>
        <taxon>Oidiodendron</taxon>
    </lineage>
</organism>
<dbReference type="GO" id="GO:0005743">
    <property type="term" value="C:mitochondrial inner membrane"/>
    <property type="evidence" value="ECO:0007669"/>
    <property type="project" value="InterPro"/>
</dbReference>
<evidence type="ECO:0000259" key="10">
    <source>
        <dbReference type="SMART" id="SM00978"/>
    </source>
</evidence>
<keyword evidence="3" id="KW-0689">Ribosomal protein</keyword>
<comment type="similarity">
    <text evidence="6">Belongs to the mitochondrion-specific ribosomal protein mL45 family.</text>
</comment>
<keyword evidence="12" id="KW-1185">Reference proteome</keyword>
<comment type="subcellular location">
    <subcellularLocation>
        <location evidence="1">Mitochondrion</location>
    </subcellularLocation>
</comment>
<dbReference type="EMBL" id="KN832870">
    <property type="protein sequence ID" value="KIN07683.1"/>
    <property type="molecule type" value="Genomic_DNA"/>
</dbReference>
<dbReference type="OrthoDB" id="19619at2759"/>
<evidence type="ECO:0000256" key="1">
    <source>
        <dbReference type="ARBA" id="ARBA00004173"/>
    </source>
</evidence>
<reference evidence="12" key="2">
    <citation type="submission" date="2015-01" db="EMBL/GenBank/DDBJ databases">
        <title>Evolutionary Origins and Diversification of the Mycorrhizal Mutualists.</title>
        <authorList>
            <consortium name="DOE Joint Genome Institute"/>
            <consortium name="Mycorrhizal Genomics Consortium"/>
            <person name="Kohler A."/>
            <person name="Kuo A."/>
            <person name="Nagy L.G."/>
            <person name="Floudas D."/>
            <person name="Copeland A."/>
            <person name="Barry K.W."/>
            <person name="Cichocki N."/>
            <person name="Veneault-Fourrey C."/>
            <person name="LaButti K."/>
            <person name="Lindquist E.A."/>
            <person name="Lipzen A."/>
            <person name="Lundell T."/>
            <person name="Morin E."/>
            <person name="Murat C."/>
            <person name="Riley R."/>
            <person name="Ohm R."/>
            <person name="Sun H."/>
            <person name="Tunlid A."/>
            <person name="Henrissat B."/>
            <person name="Grigoriev I.V."/>
            <person name="Hibbett D.S."/>
            <person name="Martin F."/>
        </authorList>
    </citation>
    <scope>NUCLEOTIDE SEQUENCE [LARGE SCALE GENOMIC DNA]</scope>
    <source>
        <strain evidence="12">Zn</strain>
    </source>
</reference>
<dbReference type="Gene3D" id="3.10.450.240">
    <property type="match status" value="1"/>
</dbReference>
<dbReference type="GO" id="GO:1990904">
    <property type="term" value="C:ribonucleoprotein complex"/>
    <property type="evidence" value="ECO:0007669"/>
    <property type="project" value="UniProtKB-KW"/>
</dbReference>
<evidence type="ECO:0000313" key="12">
    <source>
        <dbReference type="Proteomes" id="UP000054321"/>
    </source>
</evidence>
<keyword evidence="5" id="KW-0687">Ribonucleoprotein</keyword>
<evidence type="ECO:0000256" key="2">
    <source>
        <dbReference type="ARBA" id="ARBA00022946"/>
    </source>
</evidence>
<evidence type="ECO:0000256" key="5">
    <source>
        <dbReference type="ARBA" id="ARBA00023274"/>
    </source>
</evidence>
<dbReference type="PANTHER" id="PTHR28554">
    <property type="entry name" value="39S RIBOSOMAL PROTEIN L45, MITOCHONDRIAL"/>
    <property type="match status" value="1"/>
</dbReference>
<feature type="domain" description="Tim44-like" evidence="10">
    <location>
        <begin position="88"/>
        <end position="236"/>
    </location>
</feature>
<dbReference type="SMART" id="SM00978">
    <property type="entry name" value="Tim44"/>
    <property type="match status" value="1"/>
</dbReference>
<evidence type="ECO:0000313" key="11">
    <source>
        <dbReference type="EMBL" id="KIN07683.1"/>
    </source>
</evidence>
<dbReference type="Proteomes" id="UP000054321">
    <property type="component" value="Unassembled WGS sequence"/>
</dbReference>
<dbReference type="SUPFAM" id="SSF54427">
    <property type="entry name" value="NTF2-like"/>
    <property type="match status" value="1"/>
</dbReference>
<dbReference type="GO" id="GO:0005840">
    <property type="term" value="C:ribosome"/>
    <property type="evidence" value="ECO:0007669"/>
    <property type="project" value="UniProtKB-KW"/>
</dbReference>
<accession>A0A0C3E049</accession>
<evidence type="ECO:0000256" key="8">
    <source>
        <dbReference type="ARBA" id="ARBA00043031"/>
    </source>
</evidence>
<evidence type="ECO:0000256" key="6">
    <source>
        <dbReference type="ARBA" id="ARBA00038073"/>
    </source>
</evidence>
<feature type="region of interest" description="Disordered" evidence="9">
    <location>
        <begin position="1"/>
        <end position="22"/>
    </location>
</feature>
<dbReference type="HOGENOM" id="CLU_055139_1_0_1"/>
<evidence type="ECO:0000256" key="3">
    <source>
        <dbReference type="ARBA" id="ARBA00022980"/>
    </source>
</evidence>
<reference evidence="11 12" key="1">
    <citation type="submission" date="2014-04" db="EMBL/GenBank/DDBJ databases">
        <authorList>
            <consortium name="DOE Joint Genome Institute"/>
            <person name="Kuo A."/>
            <person name="Martino E."/>
            <person name="Perotto S."/>
            <person name="Kohler A."/>
            <person name="Nagy L.G."/>
            <person name="Floudas D."/>
            <person name="Copeland A."/>
            <person name="Barry K.W."/>
            <person name="Cichocki N."/>
            <person name="Veneault-Fourrey C."/>
            <person name="LaButti K."/>
            <person name="Lindquist E.A."/>
            <person name="Lipzen A."/>
            <person name="Lundell T."/>
            <person name="Morin E."/>
            <person name="Murat C."/>
            <person name="Sun H."/>
            <person name="Tunlid A."/>
            <person name="Henrissat B."/>
            <person name="Grigoriev I.V."/>
            <person name="Hibbett D.S."/>
            <person name="Martin F."/>
            <person name="Nordberg H.P."/>
            <person name="Cantor M.N."/>
            <person name="Hua S.X."/>
        </authorList>
    </citation>
    <scope>NUCLEOTIDE SEQUENCE [LARGE SCALE GENOMIC DNA]</scope>
    <source>
        <strain evidence="11 12">Zn</strain>
    </source>
</reference>
<evidence type="ECO:0000256" key="9">
    <source>
        <dbReference type="SAM" id="MobiDB-lite"/>
    </source>
</evidence>
<sequence>MAKGGRGPAAHRGATPAEPSFRLQSKEMMTKTPDIGLLGETFIAPTGKNLPSIFHAPGALLRMRWIQLKSSLRDYFSLLILKITSPQGKRWYNRFVKLHRSRVVPTAIALHREMYGAFAAGDATTLRRICTDGIYDQFRARMAARPRGEKTVWELVKYNKRARIVSHRAARLPIDGAAVRQAVVRLSSRQKLSRYAADGRLVKGTGKERDVVEYLVVEKSYWNWQEGDWRVWGTTEETKLETVLQWQKDALDAGN</sequence>
<name>A0A0C3E049_OIDMZ</name>
<dbReference type="InterPro" id="IPR007379">
    <property type="entry name" value="Tim44-like_dom"/>
</dbReference>
<dbReference type="InterPro" id="IPR051975">
    <property type="entry name" value="mtLSU_mL45"/>
</dbReference>
<dbReference type="InParanoid" id="A0A0C3E049"/>
<dbReference type="PANTHER" id="PTHR28554:SF1">
    <property type="entry name" value="LARGE RIBOSOMAL SUBUNIT PROTEIN ML45"/>
    <property type="match status" value="1"/>
</dbReference>
<evidence type="ECO:0000256" key="7">
    <source>
        <dbReference type="ARBA" id="ARBA00039448"/>
    </source>
</evidence>
<dbReference type="InterPro" id="IPR032710">
    <property type="entry name" value="NTF2-like_dom_sf"/>
</dbReference>
<dbReference type="STRING" id="913774.A0A0C3E049"/>
<protein>
    <recommendedName>
        <fullName evidence="7">Large ribosomal subunit protein mL45</fullName>
    </recommendedName>
    <alternativeName>
        <fullName evidence="8">39S ribosomal protein L45, mitochondrial</fullName>
    </alternativeName>
</protein>
<gene>
    <name evidence="11" type="ORF">OIDMADRAFT_109974</name>
</gene>